<accession>A0ABT6VWK0</accession>
<evidence type="ECO:0000259" key="3">
    <source>
        <dbReference type="Pfam" id="PF17853"/>
    </source>
</evidence>
<keyword evidence="5" id="KW-1185">Reference proteome</keyword>
<gene>
    <name evidence="4" type="ORF">POF43_007275</name>
</gene>
<dbReference type="RefSeq" id="WP_271323251.1">
    <property type="nucleotide sequence ID" value="NZ_JAAGKO020000007.1"/>
</dbReference>
<dbReference type="PANTHER" id="PTHR33744">
    <property type="entry name" value="CARBOHYDRATE DIACID REGULATOR"/>
    <property type="match status" value="1"/>
</dbReference>
<feature type="domain" description="PucR C-terminal helix-turn-helix" evidence="2">
    <location>
        <begin position="491"/>
        <end position="548"/>
    </location>
</feature>
<dbReference type="InterPro" id="IPR041522">
    <property type="entry name" value="CdaR_GGDEF"/>
</dbReference>
<organism evidence="4 5">
    <name type="scientific">Streptantibioticus silvisoli</name>
    <dbReference type="NCBI Taxonomy" id="2705255"/>
    <lineage>
        <taxon>Bacteria</taxon>
        <taxon>Bacillati</taxon>
        <taxon>Actinomycetota</taxon>
        <taxon>Actinomycetes</taxon>
        <taxon>Kitasatosporales</taxon>
        <taxon>Streptomycetaceae</taxon>
        <taxon>Streptantibioticus</taxon>
    </lineage>
</organism>
<evidence type="ECO:0000313" key="5">
    <source>
        <dbReference type="Proteomes" id="UP001156398"/>
    </source>
</evidence>
<protein>
    <submittedName>
        <fullName evidence="4">Helix-turn-helix domain-containing protein</fullName>
    </submittedName>
</protein>
<dbReference type="Pfam" id="PF13556">
    <property type="entry name" value="HTH_30"/>
    <property type="match status" value="1"/>
</dbReference>
<evidence type="ECO:0000256" key="1">
    <source>
        <dbReference type="ARBA" id="ARBA00006754"/>
    </source>
</evidence>
<dbReference type="EMBL" id="JAAGKO020000007">
    <property type="protein sequence ID" value="MDI5962515.1"/>
    <property type="molecule type" value="Genomic_DNA"/>
</dbReference>
<dbReference type="InterPro" id="IPR051448">
    <property type="entry name" value="CdaR-like_regulators"/>
</dbReference>
<sequence length="554" mass="58268">MAAEDAAHTANAAETAETADTAASANAAGATLRTVLALGAGEALDVVSAPRGLDVPLRDVVMLDERDLPRARDCVVLAVGVDPLTPRAVEAMRAAADAGAAAVVYRPAPDGRVRPAVRAAADAAGVAVLTRASGVDWADAAGVLRTAVAYATTDPAEGPGARLGDLAALADVIAELTGGSVTVEDNASRVLAHSSTGMEADPLRRQTILGGRVPGWRVDELRRSGLFRAVLASHEVVHREADAGNPERMVIAVRAGTEILGSLWLAPDGGPLPPRARRALTDAARMAVPHLMYHRVRDQAAAGRRDEAIRSLLHGRGDLPAHAVSLGLATDQPCAVLVAEPLRPGGDMARTLNALVVRAGAARDRVQVLREVDRMLVLLPEPPGGGQAAELGRQLAALADSLTPRRPVLVGVGPVVAGALEADTSRAGAERVLRVLRTRHGDDRSRSARLEEVAVPATLLRMLDAARPAWQEGVGPLHLLAEHEREHGGELLESLAVYLDEFGDVAAAAARLTVHTNTLRYRLRRMRERFGVDLDDPDTRLLAMLAVRLLREDG</sequence>
<dbReference type="PANTHER" id="PTHR33744:SF17">
    <property type="entry name" value="CONSERVED PROTEIN"/>
    <property type="match status" value="1"/>
</dbReference>
<feature type="domain" description="CdaR GGDEF-like" evidence="3">
    <location>
        <begin position="318"/>
        <end position="435"/>
    </location>
</feature>
<name>A0ABT6VWK0_9ACTN</name>
<dbReference type="InterPro" id="IPR042070">
    <property type="entry name" value="PucR_C-HTH_sf"/>
</dbReference>
<dbReference type="Pfam" id="PF17853">
    <property type="entry name" value="GGDEF_2"/>
    <property type="match status" value="1"/>
</dbReference>
<reference evidence="4 5" key="1">
    <citation type="submission" date="2023-05" db="EMBL/GenBank/DDBJ databases">
        <title>Streptantibioticus silvisoli sp. nov., acidotolerant actinomycetes 1 from pine litter.</title>
        <authorList>
            <person name="Swiecimska M."/>
            <person name="Golinska P."/>
            <person name="Sangal V."/>
            <person name="Wachnowicz B."/>
            <person name="Goodfellow M."/>
        </authorList>
    </citation>
    <scope>NUCLEOTIDE SEQUENCE [LARGE SCALE GENOMIC DNA]</scope>
    <source>
        <strain evidence="4 5">SL54</strain>
    </source>
</reference>
<dbReference type="Proteomes" id="UP001156398">
    <property type="component" value="Unassembled WGS sequence"/>
</dbReference>
<evidence type="ECO:0000313" key="4">
    <source>
        <dbReference type="EMBL" id="MDI5962515.1"/>
    </source>
</evidence>
<comment type="caution">
    <text evidence="4">The sequence shown here is derived from an EMBL/GenBank/DDBJ whole genome shotgun (WGS) entry which is preliminary data.</text>
</comment>
<proteinExistence type="inferred from homology"/>
<evidence type="ECO:0000259" key="2">
    <source>
        <dbReference type="Pfam" id="PF13556"/>
    </source>
</evidence>
<comment type="similarity">
    <text evidence="1">Belongs to the CdaR family.</text>
</comment>
<dbReference type="InterPro" id="IPR025736">
    <property type="entry name" value="PucR_C-HTH_dom"/>
</dbReference>
<dbReference type="Gene3D" id="1.10.10.2840">
    <property type="entry name" value="PucR C-terminal helix-turn-helix domain"/>
    <property type="match status" value="1"/>
</dbReference>